<evidence type="ECO:0000256" key="1">
    <source>
        <dbReference type="SAM" id="Phobius"/>
    </source>
</evidence>
<reference evidence="2 3" key="1">
    <citation type="submission" date="2018-04" db="EMBL/GenBank/DDBJ databases">
        <title>The genome sequence of Caulobacter sp. 736.</title>
        <authorList>
            <person name="Gao J."/>
            <person name="Sun J."/>
        </authorList>
    </citation>
    <scope>NUCLEOTIDE SEQUENCE [LARGE SCALE GENOMIC DNA]</scope>
    <source>
        <strain evidence="2 3">736</strain>
    </source>
</reference>
<dbReference type="Proteomes" id="UP000244913">
    <property type="component" value="Unassembled WGS sequence"/>
</dbReference>
<dbReference type="InterPro" id="IPR007039">
    <property type="entry name" value="TrbC/VirB2"/>
</dbReference>
<comment type="caution">
    <text evidence="2">The sequence shown here is derived from an EMBL/GenBank/DDBJ whole genome shotgun (WGS) entry which is preliminary data.</text>
</comment>
<evidence type="ECO:0000313" key="3">
    <source>
        <dbReference type="Proteomes" id="UP000244913"/>
    </source>
</evidence>
<protein>
    <submittedName>
        <fullName evidence="2">Conjugal transfer protein TrbC</fullName>
    </submittedName>
</protein>
<dbReference type="AlphaFoldDB" id="A0A2T9JIQ7"/>
<feature type="transmembrane region" description="Helical" evidence="1">
    <location>
        <begin position="57"/>
        <end position="77"/>
    </location>
</feature>
<name>A0A2T9JIQ7_9CAUL</name>
<organism evidence="2 3">
    <name type="scientific">Caulobacter radicis</name>
    <dbReference type="NCBI Taxonomy" id="2172650"/>
    <lineage>
        <taxon>Bacteria</taxon>
        <taxon>Pseudomonadati</taxon>
        <taxon>Pseudomonadota</taxon>
        <taxon>Alphaproteobacteria</taxon>
        <taxon>Caulobacterales</taxon>
        <taxon>Caulobacteraceae</taxon>
        <taxon>Caulobacter</taxon>
    </lineage>
</organism>
<dbReference type="EMBL" id="QDKP01000067">
    <property type="protein sequence ID" value="PVM70974.1"/>
    <property type="molecule type" value="Genomic_DNA"/>
</dbReference>
<dbReference type="RefSeq" id="WP_116491646.1">
    <property type="nucleotide sequence ID" value="NZ_QDKO01000044.1"/>
</dbReference>
<dbReference type="Pfam" id="PF04956">
    <property type="entry name" value="TrbC"/>
    <property type="match status" value="1"/>
</dbReference>
<proteinExistence type="predicted"/>
<keyword evidence="1" id="KW-0472">Membrane</keyword>
<keyword evidence="1" id="KW-0812">Transmembrane</keyword>
<keyword evidence="3" id="KW-1185">Reference proteome</keyword>
<keyword evidence="1" id="KW-1133">Transmembrane helix</keyword>
<sequence length="115" mass="11262">MPTLPFSSGPSPRLVGFLGLTAVLVLAAGPALASGGGGAAMPWDDKLSAVADSITGPVAKAIGVIAIALTGLGVAFSEGGSWVRRGLSVIFGLSIAFTASSFALSFFNFTGGAGF</sequence>
<accession>A0A2T9IVU2</accession>
<gene>
    <name evidence="2" type="ORF">DDF65_25045</name>
</gene>
<feature type="transmembrane region" description="Helical" evidence="1">
    <location>
        <begin position="89"/>
        <end position="109"/>
    </location>
</feature>
<evidence type="ECO:0000313" key="2">
    <source>
        <dbReference type="EMBL" id="PVM70974.1"/>
    </source>
</evidence>
<accession>A0A2T9JIQ7</accession>